<proteinExistence type="predicted"/>
<reference evidence="3" key="2">
    <citation type="submission" date="2025-08" db="UniProtKB">
        <authorList>
            <consortium name="RefSeq"/>
        </authorList>
    </citation>
    <scope>IDENTIFICATION</scope>
    <source>
        <tissue evidence="3">Leaf</tissue>
    </source>
</reference>
<feature type="compositionally biased region" description="Low complexity" evidence="1">
    <location>
        <begin position="37"/>
        <end position="47"/>
    </location>
</feature>
<sequence length="150" mass="16155">MSQPHGSQPSVSQSVGSQPLGSQQSVSQPLAIRAAMSQSQGSHLSSSATPPIGGLRLRDNSSDPPTPSTHASDTHVLDDDADAATASDEEVHYDQYGRIIIVPEGDGFLPSNITTRIITKATRKLYDAPYASWREFPFSLKEAIFNEFKV</sequence>
<organism evidence="2 3">
    <name type="scientific">Nicotiana sylvestris</name>
    <name type="common">Wood tobacco</name>
    <name type="synonym">South American tobacco</name>
    <dbReference type="NCBI Taxonomy" id="4096"/>
    <lineage>
        <taxon>Eukaryota</taxon>
        <taxon>Viridiplantae</taxon>
        <taxon>Streptophyta</taxon>
        <taxon>Embryophyta</taxon>
        <taxon>Tracheophyta</taxon>
        <taxon>Spermatophyta</taxon>
        <taxon>Magnoliopsida</taxon>
        <taxon>eudicotyledons</taxon>
        <taxon>Gunneridae</taxon>
        <taxon>Pentapetalae</taxon>
        <taxon>asterids</taxon>
        <taxon>lamiids</taxon>
        <taxon>Solanales</taxon>
        <taxon>Solanaceae</taxon>
        <taxon>Nicotianoideae</taxon>
        <taxon>Nicotianeae</taxon>
        <taxon>Nicotiana</taxon>
    </lineage>
</organism>
<name>A0A1U7X9Y0_NICSY</name>
<evidence type="ECO:0000313" key="3">
    <source>
        <dbReference type="RefSeq" id="XP_009783260.1"/>
    </source>
</evidence>
<keyword evidence="2" id="KW-1185">Reference proteome</keyword>
<dbReference type="RefSeq" id="XP_009783260.1">
    <property type="nucleotide sequence ID" value="XM_009784958.1"/>
</dbReference>
<reference evidence="2" key="1">
    <citation type="journal article" date="2013" name="Genome Biol.">
        <title>Reference genomes and transcriptomes of Nicotiana sylvestris and Nicotiana tomentosiformis.</title>
        <authorList>
            <person name="Sierro N."/>
            <person name="Battey J.N."/>
            <person name="Ouadi S."/>
            <person name="Bovet L."/>
            <person name="Goepfert S."/>
            <person name="Bakaher N."/>
            <person name="Peitsch M.C."/>
            <person name="Ivanov N.V."/>
        </authorList>
    </citation>
    <scope>NUCLEOTIDE SEQUENCE [LARGE SCALE GENOMIC DNA]</scope>
</reference>
<protein>
    <submittedName>
        <fullName evidence="3">Uncharacterized protein LOC104231891</fullName>
    </submittedName>
</protein>
<gene>
    <name evidence="3" type="primary">LOC104231891</name>
</gene>
<evidence type="ECO:0000313" key="2">
    <source>
        <dbReference type="Proteomes" id="UP000189701"/>
    </source>
</evidence>
<feature type="region of interest" description="Disordered" evidence="1">
    <location>
        <begin position="1"/>
        <end position="89"/>
    </location>
</feature>
<dbReference type="Proteomes" id="UP000189701">
    <property type="component" value="Unplaced"/>
</dbReference>
<dbReference type="AlphaFoldDB" id="A0A1U7X9Y0"/>
<accession>A0A1U7X9Y0</accession>
<evidence type="ECO:0000256" key="1">
    <source>
        <dbReference type="SAM" id="MobiDB-lite"/>
    </source>
</evidence>
<feature type="compositionally biased region" description="Low complexity" evidence="1">
    <location>
        <begin position="1"/>
        <end position="28"/>
    </location>
</feature>